<gene>
    <name evidence="2" type="ORF">CAOG_001305</name>
</gene>
<sequence length="310" mass="34627">MSERLLEIFATADIPSGQGHYAERFDASHPLLMPFNAYVNLAYTAVGVVWLLRLRFQPNPIHSNRAIHNAYLLYYLAFAWAAIGYSFIQFQRITTQDRFWGLLDQWVTLPIFALVPAWTFAIHRNFTQTAAKPAIHVATAAFLLAASALSYFAEAFFPRGFEISLGIHIVLAAYCAQTLVRDAYAAFCRQRSSSAKDKSNANFKPIAFALLLPVFGALVSCLGFVFLKIYDFEVTAHLDSLQLDASIFHTGHPEEGSISAAEGAADSLLTNQGRITGHFLSKICDAMQIHFMLLFFTRVVAHVHVKDRKD</sequence>
<name>A0A0D2WIX7_CAPO3</name>
<dbReference type="Pfam" id="PF15100">
    <property type="entry name" value="TMEM187"/>
    <property type="match status" value="1"/>
</dbReference>
<proteinExistence type="predicted"/>
<dbReference type="InParanoid" id="A0A0D2WIX7"/>
<feature type="transmembrane region" description="Helical" evidence="1">
    <location>
        <begin position="102"/>
        <end position="122"/>
    </location>
</feature>
<accession>A0A0D2WIX7</accession>
<feature type="transmembrane region" description="Helical" evidence="1">
    <location>
        <begin position="208"/>
        <end position="230"/>
    </location>
</feature>
<keyword evidence="1" id="KW-0812">Transmembrane</keyword>
<dbReference type="Proteomes" id="UP000008743">
    <property type="component" value="Unassembled WGS sequence"/>
</dbReference>
<evidence type="ECO:0000313" key="2">
    <source>
        <dbReference type="EMBL" id="KJE89900.1"/>
    </source>
</evidence>
<keyword evidence="3" id="KW-1185">Reference proteome</keyword>
<organism evidence="2 3">
    <name type="scientific">Capsaspora owczarzaki (strain ATCC 30864)</name>
    <dbReference type="NCBI Taxonomy" id="595528"/>
    <lineage>
        <taxon>Eukaryota</taxon>
        <taxon>Filasterea</taxon>
        <taxon>Capsaspora</taxon>
    </lineage>
</organism>
<evidence type="ECO:0000313" key="3">
    <source>
        <dbReference type="Proteomes" id="UP000008743"/>
    </source>
</evidence>
<feature type="transmembrane region" description="Helical" evidence="1">
    <location>
        <begin position="134"/>
        <end position="153"/>
    </location>
</feature>
<dbReference type="PANTHER" id="PTHR15066">
    <property type="entry name" value="TRANSMEMBRANE PROTEIN 187"/>
    <property type="match status" value="1"/>
</dbReference>
<dbReference type="OrthoDB" id="5973769at2759"/>
<dbReference type="GO" id="GO:0030133">
    <property type="term" value="C:transport vesicle"/>
    <property type="evidence" value="ECO:0007669"/>
    <property type="project" value="TreeGrafter"/>
</dbReference>
<reference evidence="3" key="1">
    <citation type="submission" date="2011-02" db="EMBL/GenBank/DDBJ databases">
        <title>The Genome Sequence of Capsaspora owczarzaki ATCC 30864.</title>
        <authorList>
            <person name="Russ C."/>
            <person name="Cuomo C."/>
            <person name="Burger G."/>
            <person name="Gray M.W."/>
            <person name="Holland P.W.H."/>
            <person name="King N."/>
            <person name="Lang F.B.F."/>
            <person name="Roger A.J."/>
            <person name="Ruiz-Trillo I."/>
            <person name="Young S.K."/>
            <person name="Zeng Q."/>
            <person name="Gargeya S."/>
            <person name="Alvarado L."/>
            <person name="Berlin A."/>
            <person name="Chapman S.B."/>
            <person name="Chen Z."/>
            <person name="Freedman E."/>
            <person name="Gellesch M."/>
            <person name="Goldberg J."/>
            <person name="Griggs A."/>
            <person name="Gujja S."/>
            <person name="Heilman E."/>
            <person name="Heiman D."/>
            <person name="Howarth C."/>
            <person name="Mehta T."/>
            <person name="Neiman D."/>
            <person name="Pearson M."/>
            <person name="Roberts A."/>
            <person name="Saif S."/>
            <person name="Shea T."/>
            <person name="Shenoy N."/>
            <person name="Sisk P."/>
            <person name="Stolte C."/>
            <person name="Sykes S."/>
            <person name="White J."/>
            <person name="Yandava C."/>
            <person name="Haas B."/>
            <person name="Nusbaum C."/>
            <person name="Birren B."/>
        </authorList>
    </citation>
    <scope>NUCLEOTIDE SEQUENCE</scope>
    <source>
        <strain evidence="3">ATCC 30864</strain>
    </source>
</reference>
<feature type="transmembrane region" description="Helical" evidence="1">
    <location>
        <begin position="72"/>
        <end position="90"/>
    </location>
</feature>
<dbReference type="RefSeq" id="XP_004349825.2">
    <property type="nucleotide sequence ID" value="XM_004349775.2"/>
</dbReference>
<dbReference type="PhylomeDB" id="A0A0D2WIX7"/>
<dbReference type="InterPro" id="IPR028066">
    <property type="entry name" value="TMEM187"/>
</dbReference>
<protein>
    <submittedName>
        <fullName evidence="2">Uncharacterized protein</fullName>
    </submittedName>
</protein>
<dbReference type="EMBL" id="KE346361">
    <property type="protein sequence ID" value="KJE89900.1"/>
    <property type="molecule type" value="Genomic_DNA"/>
</dbReference>
<dbReference type="PANTHER" id="PTHR15066:SF0">
    <property type="entry name" value="TRANSMEMBRANE PROTEIN 187"/>
    <property type="match status" value="1"/>
</dbReference>
<keyword evidence="1" id="KW-1133">Transmembrane helix</keyword>
<dbReference type="AlphaFoldDB" id="A0A0D2WIX7"/>
<evidence type="ECO:0000256" key="1">
    <source>
        <dbReference type="SAM" id="Phobius"/>
    </source>
</evidence>
<keyword evidence="1" id="KW-0472">Membrane</keyword>
<feature type="transmembrane region" description="Helical" evidence="1">
    <location>
        <begin position="35"/>
        <end position="52"/>
    </location>
</feature>